<accession>A0A2S0WTC2</accession>
<organism evidence="2 3">
    <name type="scientific">Agromyces badenianii</name>
    <dbReference type="NCBI Taxonomy" id="2080742"/>
    <lineage>
        <taxon>Bacteria</taxon>
        <taxon>Bacillati</taxon>
        <taxon>Actinomycetota</taxon>
        <taxon>Actinomycetes</taxon>
        <taxon>Micrococcales</taxon>
        <taxon>Microbacteriaceae</taxon>
        <taxon>Agromyces</taxon>
    </lineage>
</organism>
<evidence type="ECO:0000313" key="2">
    <source>
        <dbReference type="EMBL" id="AWB94548.1"/>
    </source>
</evidence>
<keyword evidence="3" id="KW-1185">Reference proteome</keyword>
<protein>
    <submittedName>
        <fullName evidence="2">Uncharacterized protein</fullName>
    </submittedName>
</protein>
<evidence type="ECO:0000313" key="3">
    <source>
        <dbReference type="Proteomes" id="UP000244729"/>
    </source>
</evidence>
<name>A0A2S0WTC2_9MICO</name>
<dbReference type="AlphaFoldDB" id="A0A2S0WTC2"/>
<proteinExistence type="predicted"/>
<feature type="compositionally biased region" description="Polar residues" evidence="1">
    <location>
        <begin position="125"/>
        <end position="134"/>
    </location>
</feature>
<feature type="region of interest" description="Disordered" evidence="1">
    <location>
        <begin position="91"/>
        <end position="134"/>
    </location>
</feature>
<dbReference type="KEGG" id="agm:DCE93_01745"/>
<dbReference type="RefSeq" id="WP_108594372.1">
    <property type="nucleotide sequence ID" value="NZ_CP028913.1"/>
</dbReference>
<sequence length="134" mass="14337">MERILYAGHDFATATVIAEAVLDYAGELAAVGRYATVAIPIIAMDGAPSTARLLLGPSLPIATKPIQGPAIELVDDGAVAELRDATRRLRPSHDVHWAVDPGGEQRMADEFDYDPSPPKARELRSPSSTDYPEA</sequence>
<dbReference type="EMBL" id="CP028913">
    <property type="protein sequence ID" value="AWB94548.1"/>
    <property type="molecule type" value="Genomic_DNA"/>
</dbReference>
<dbReference type="OrthoDB" id="5120909at2"/>
<reference evidence="2 3" key="1">
    <citation type="submission" date="2018-04" db="EMBL/GenBank/DDBJ databases">
        <authorList>
            <person name="Li J."/>
        </authorList>
    </citation>
    <scope>NUCLEOTIDE SEQUENCE [LARGE SCALE GENOMIC DNA]</scope>
    <source>
        <strain evidence="3">30A</strain>
    </source>
</reference>
<dbReference type="Proteomes" id="UP000244729">
    <property type="component" value="Chromosome"/>
</dbReference>
<gene>
    <name evidence="2" type="ORF">DCE93_01745</name>
</gene>
<evidence type="ECO:0000256" key="1">
    <source>
        <dbReference type="SAM" id="MobiDB-lite"/>
    </source>
</evidence>